<evidence type="ECO:0000313" key="2">
    <source>
        <dbReference type="EMBL" id="GAA2391532.1"/>
    </source>
</evidence>
<accession>A0ABN3HZR6</accession>
<proteinExistence type="predicted"/>
<reference evidence="2 3" key="1">
    <citation type="journal article" date="2019" name="Int. J. Syst. Evol. Microbiol.">
        <title>The Global Catalogue of Microorganisms (GCM) 10K type strain sequencing project: providing services to taxonomists for standard genome sequencing and annotation.</title>
        <authorList>
            <consortium name="The Broad Institute Genomics Platform"/>
            <consortium name="The Broad Institute Genome Sequencing Center for Infectious Disease"/>
            <person name="Wu L."/>
            <person name="Ma J."/>
        </authorList>
    </citation>
    <scope>NUCLEOTIDE SEQUENCE [LARGE SCALE GENOMIC DNA]</scope>
    <source>
        <strain evidence="2 3">JCM 6921</strain>
    </source>
</reference>
<evidence type="ECO:0008006" key="4">
    <source>
        <dbReference type="Google" id="ProtNLM"/>
    </source>
</evidence>
<feature type="region of interest" description="Disordered" evidence="1">
    <location>
        <begin position="64"/>
        <end position="90"/>
    </location>
</feature>
<evidence type="ECO:0000313" key="3">
    <source>
        <dbReference type="Proteomes" id="UP001500058"/>
    </source>
</evidence>
<protein>
    <recommendedName>
        <fullName evidence="4">N-acetyltransferase domain-containing protein</fullName>
    </recommendedName>
</protein>
<name>A0ABN3HZR6_9ACTN</name>
<sequence>MHAMVSTETFDAKVACGFPARLRPATPHRLRALLPYRQGTGYGRRALRDLRAEPPALAAVDTATLGLPAPSGTRMGDNTPWQGTASWPTV</sequence>
<feature type="compositionally biased region" description="Polar residues" evidence="1">
    <location>
        <begin position="79"/>
        <end position="90"/>
    </location>
</feature>
<comment type="caution">
    <text evidence="2">The sequence shown here is derived from an EMBL/GenBank/DDBJ whole genome shotgun (WGS) entry which is preliminary data.</text>
</comment>
<dbReference type="Proteomes" id="UP001500058">
    <property type="component" value="Unassembled WGS sequence"/>
</dbReference>
<dbReference type="EMBL" id="BAAATJ010000004">
    <property type="protein sequence ID" value="GAA2391532.1"/>
    <property type="molecule type" value="Genomic_DNA"/>
</dbReference>
<evidence type="ECO:0000256" key="1">
    <source>
        <dbReference type="SAM" id="MobiDB-lite"/>
    </source>
</evidence>
<keyword evidence="3" id="KW-1185">Reference proteome</keyword>
<organism evidence="2 3">
    <name type="scientific">Streptomyces glaucosporus</name>
    <dbReference type="NCBI Taxonomy" id="284044"/>
    <lineage>
        <taxon>Bacteria</taxon>
        <taxon>Bacillati</taxon>
        <taxon>Actinomycetota</taxon>
        <taxon>Actinomycetes</taxon>
        <taxon>Kitasatosporales</taxon>
        <taxon>Streptomycetaceae</taxon>
        <taxon>Streptomyces</taxon>
    </lineage>
</organism>
<gene>
    <name evidence="2" type="ORF">GCM10010420_14640</name>
</gene>